<protein>
    <submittedName>
        <fullName evidence="4">UPF0319 protein</fullName>
    </submittedName>
</protein>
<dbReference type="Pfam" id="PF09829">
    <property type="entry name" value="DUF2057"/>
    <property type="match status" value="1"/>
</dbReference>
<feature type="signal peptide" evidence="3">
    <location>
        <begin position="1"/>
        <end position="18"/>
    </location>
</feature>
<dbReference type="RefSeq" id="WP_284242565.1">
    <property type="nucleotide sequence ID" value="NZ_BSST01000001.1"/>
</dbReference>
<dbReference type="PANTHER" id="PTHR38108">
    <property type="entry name" value="UPF0319 PROTEIN YCCT"/>
    <property type="match status" value="1"/>
</dbReference>
<evidence type="ECO:0000256" key="2">
    <source>
        <dbReference type="ARBA" id="ARBA00022729"/>
    </source>
</evidence>
<gene>
    <name evidence="4" type="ORF">tinsulaeT_01160</name>
</gene>
<reference evidence="4 5" key="1">
    <citation type="submission" date="2023-03" db="EMBL/GenBank/DDBJ databases">
        <title>Draft genome sequence of Thalassotalea insulae KCTC 62186T.</title>
        <authorList>
            <person name="Sawabe T."/>
        </authorList>
    </citation>
    <scope>NUCLEOTIDE SEQUENCE [LARGE SCALE GENOMIC DNA]</scope>
    <source>
        <strain evidence="4 5">KCTC 62186</strain>
    </source>
</reference>
<dbReference type="Proteomes" id="UP001157186">
    <property type="component" value="Unassembled WGS sequence"/>
</dbReference>
<evidence type="ECO:0000256" key="3">
    <source>
        <dbReference type="SAM" id="SignalP"/>
    </source>
</evidence>
<dbReference type="PANTHER" id="PTHR38108:SF1">
    <property type="entry name" value="UPF0319 PROTEIN YCCT"/>
    <property type="match status" value="1"/>
</dbReference>
<feature type="chain" id="PRO_5047480975" evidence="3">
    <location>
        <begin position="19"/>
        <end position="219"/>
    </location>
</feature>
<organism evidence="4 5">
    <name type="scientific">Thalassotalea insulae</name>
    <dbReference type="NCBI Taxonomy" id="2056778"/>
    <lineage>
        <taxon>Bacteria</taxon>
        <taxon>Pseudomonadati</taxon>
        <taxon>Pseudomonadota</taxon>
        <taxon>Gammaproteobacteria</taxon>
        <taxon>Alteromonadales</taxon>
        <taxon>Colwelliaceae</taxon>
        <taxon>Thalassotalea</taxon>
    </lineage>
</organism>
<dbReference type="InterPro" id="IPR018635">
    <property type="entry name" value="UPF0319"/>
</dbReference>
<accession>A0ABQ6GRJ2</accession>
<keyword evidence="2 3" id="KW-0732">Signal</keyword>
<sequence>MKIISLLLVSLFVQPSFAQQLQVPANVEVVKVNGIAQGFNLFEQQHMVPLRQGRNVLTIQYSELFDDVDYDDHTRIKSALMVLVFNIAKQQALTLLTPYINDQVQAKQFADSPHFAIVDDENNNIAMELFDLDNYLAVTRNQEIAQQQSKNIEQIASVDSAKATPVTDHQASTHRPITKTELAQQYALDMLHYWWQQATDKQKMQFKSAISTVKDKEIK</sequence>
<evidence type="ECO:0000313" key="4">
    <source>
        <dbReference type="EMBL" id="GLX76776.1"/>
    </source>
</evidence>
<evidence type="ECO:0000313" key="5">
    <source>
        <dbReference type="Proteomes" id="UP001157186"/>
    </source>
</evidence>
<keyword evidence="5" id="KW-1185">Reference proteome</keyword>
<comment type="similarity">
    <text evidence="1">Belongs to the UPF0319 family.</text>
</comment>
<dbReference type="EMBL" id="BSST01000001">
    <property type="protein sequence ID" value="GLX76776.1"/>
    <property type="molecule type" value="Genomic_DNA"/>
</dbReference>
<proteinExistence type="inferred from homology"/>
<name>A0ABQ6GRJ2_9GAMM</name>
<evidence type="ECO:0000256" key="1">
    <source>
        <dbReference type="ARBA" id="ARBA00008490"/>
    </source>
</evidence>
<comment type="caution">
    <text evidence="4">The sequence shown here is derived from an EMBL/GenBank/DDBJ whole genome shotgun (WGS) entry which is preliminary data.</text>
</comment>